<evidence type="ECO:0000313" key="7">
    <source>
        <dbReference type="EMBL" id="OAD91660.1"/>
    </source>
</evidence>
<protein>
    <submittedName>
        <fullName evidence="7">Hemin ABC transporter ATP-binding protein</fullName>
    </submittedName>
</protein>
<dbReference type="AlphaFoldDB" id="A0A1A9LEG3"/>
<evidence type="ECO:0000256" key="4">
    <source>
        <dbReference type="ARBA" id="ARBA00022967"/>
    </source>
</evidence>
<name>A0A1A9LEG3_9FLAO</name>
<keyword evidence="3 7" id="KW-0067">ATP-binding</keyword>
<evidence type="ECO:0000313" key="8">
    <source>
        <dbReference type="Proteomes" id="UP000077552"/>
    </source>
</evidence>
<proteinExistence type="predicted"/>
<dbReference type="InterPro" id="IPR003439">
    <property type="entry name" value="ABC_transporter-like_ATP-bd"/>
</dbReference>
<evidence type="ECO:0000256" key="2">
    <source>
        <dbReference type="ARBA" id="ARBA00022741"/>
    </source>
</evidence>
<accession>A0A1A9LEG3</accession>
<feature type="domain" description="ABC transporter" evidence="6">
    <location>
        <begin position="2"/>
        <end position="243"/>
    </location>
</feature>
<evidence type="ECO:0000256" key="3">
    <source>
        <dbReference type="ARBA" id="ARBA00022840"/>
    </source>
</evidence>
<dbReference type="FunFam" id="3.40.50.300:FF:000134">
    <property type="entry name" value="Iron-enterobactin ABC transporter ATP-binding protein"/>
    <property type="match status" value="1"/>
</dbReference>
<keyword evidence="2" id="KW-0547">Nucleotide-binding</keyword>
<dbReference type="NCBIfam" id="NF010068">
    <property type="entry name" value="PRK13548.1"/>
    <property type="match status" value="1"/>
</dbReference>
<dbReference type="STRING" id="1385699.A7A78_11525"/>
<dbReference type="GO" id="GO:0005524">
    <property type="term" value="F:ATP binding"/>
    <property type="evidence" value="ECO:0007669"/>
    <property type="project" value="UniProtKB-KW"/>
</dbReference>
<organism evidence="7 8">
    <name type="scientific">Aequorivita soesokkakensis</name>
    <dbReference type="NCBI Taxonomy" id="1385699"/>
    <lineage>
        <taxon>Bacteria</taxon>
        <taxon>Pseudomonadati</taxon>
        <taxon>Bacteroidota</taxon>
        <taxon>Flavobacteriia</taxon>
        <taxon>Flavobacteriales</taxon>
        <taxon>Flavobacteriaceae</taxon>
        <taxon>Aequorivita</taxon>
    </lineage>
</organism>
<dbReference type="Pfam" id="PF00005">
    <property type="entry name" value="ABC_tran"/>
    <property type="match status" value="1"/>
</dbReference>
<dbReference type="PANTHER" id="PTHR42794">
    <property type="entry name" value="HEMIN IMPORT ATP-BINDING PROTEIN HMUV"/>
    <property type="match status" value="1"/>
</dbReference>
<dbReference type="InterPro" id="IPR027417">
    <property type="entry name" value="P-loop_NTPase"/>
</dbReference>
<dbReference type="PANTHER" id="PTHR42794:SF1">
    <property type="entry name" value="HEMIN IMPORT ATP-BINDING PROTEIN HMUV"/>
    <property type="match status" value="1"/>
</dbReference>
<dbReference type="CDD" id="cd03214">
    <property type="entry name" value="ABC_Iron-Siderophores_B12_Hemin"/>
    <property type="match status" value="1"/>
</dbReference>
<dbReference type="GO" id="GO:0016887">
    <property type="term" value="F:ATP hydrolysis activity"/>
    <property type="evidence" value="ECO:0007669"/>
    <property type="project" value="InterPro"/>
</dbReference>
<dbReference type="Gene3D" id="3.40.50.300">
    <property type="entry name" value="P-loop containing nucleotide triphosphate hydrolases"/>
    <property type="match status" value="1"/>
</dbReference>
<sequence length="258" mass="29266">MIQANNITYRIGSKTILKNISVNFEAGKINLILGPNGAGKSTLVKVICNQLKPQEGSVFYEGIDIRKASVAELAKVRAVLSQNTELAFPLKVKEVVMMGRYPHFSVNPTAKDEQAVEEAMHFFDVEGMAERDYLTLSGGEKQRVHFARVVSQIWYPSENGCRYLFLDEPLTFLDVHYQFQFMHKLRELLKQQDLVIVGVVHDLNLAAKFADHLVLLNNGELLSAGTKTEVLTQENMKTAYRLEPVIHNDERGMYLFFE</sequence>
<dbReference type="RefSeq" id="WP_068761508.1">
    <property type="nucleotide sequence ID" value="NZ_LXIE01000011.1"/>
</dbReference>
<reference evidence="7 8" key="1">
    <citation type="submission" date="2016-05" db="EMBL/GenBank/DDBJ databases">
        <title>Genome sequencing of Vitellibacter soesokkakensis RSSK-12.</title>
        <authorList>
            <person name="Thevarajoo S."/>
            <person name="Selvaratnam C."/>
            <person name="Goh K.M."/>
            <person name="Chan K.-G."/>
            <person name="Chong C.S."/>
        </authorList>
    </citation>
    <scope>NUCLEOTIDE SEQUENCE [LARGE SCALE GENOMIC DNA]</scope>
    <source>
        <strain evidence="7 8">RSSK-12</strain>
    </source>
</reference>
<dbReference type="InterPro" id="IPR003593">
    <property type="entry name" value="AAA+_ATPase"/>
</dbReference>
<dbReference type="OrthoDB" id="9806726at2"/>
<keyword evidence="4" id="KW-1278">Translocase</keyword>
<gene>
    <name evidence="7" type="ORF">A7A78_11525</name>
</gene>
<keyword evidence="1" id="KW-0813">Transport</keyword>
<comment type="caution">
    <text evidence="7">The sequence shown here is derived from an EMBL/GenBank/DDBJ whole genome shotgun (WGS) entry which is preliminary data.</text>
</comment>
<dbReference type="PROSITE" id="PS50893">
    <property type="entry name" value="ABC_TRANSPORTER_2"/>
    <property type="match status" value="1"/>
</dbReference>
<keyword evidence="8" id="KW-1185">Reference proteome</keyword>
<evidence type="ECO:0000259" key="6">
    <source>
        <dbReference type="PROSITE" id="PS50893"/>
    </source>
</evidence>
<dbReference type="Proteomes" id="UP000077552">
    <property type="component" value="Unassembled WGS sequence"/>
</dbReference>
<evidence type="ECO:0000256" key="1">
    <source>
        <dbReference type="ARBA" id="ARBA00022448"/>
    </source>
</evidence>
<evidence type="ECO:0000256" key="5">
    <source>
        <dbReference type="ARBA" id="ARBA00037066"/>
    </source>
</evidence>
<dbReference type="EMBL" id="LXIE01000011">
    <property type="protein sequence ID" value="OAD91660.1"/>
    <property type="molecule type" value="Genomic_DNA"/>
</dbReference>
<comment type="function">
    <text evidence="5">Part of the ABC transporter complex HmuTUV involved in hemin import. Responsible for energy coupling to the transport system.</text>
</comment>
<dbReference type="SUPFAM" id="SSF52540">
    <property type="entry name" value="P-loop containing nucleoside triphosphate hydrolases"/>
    <property type="match status" value="1"/>
</dbReference>
<dbReference type="SMART" id="SM00382">
    <property type="entry name" value="AAA"/>
    <property type="match status" value="1"/>
</dbReference>